<keyword evidence="6" id="KW-1015">Disulfide bond</keyword>
<feature type="chain" id="PRO_5025591211" evidence="12">
    <location>
        <begin position="21"/>
        <end position="539"/>
    </location>
</feature>
<dbReference type="PANTHER" id="PTHR31736">
    <property type="match status" value="1"/>
</dbReference>
<evidence type="ECO:0000256" key="6">
    <source>
        <dbReference type="ARBA" id="ARBA00023157"/>
    </source>
</evidence>
<feature type="signal peptide" evidence="12">
    <location>
        <begin position="1"/>
        <end position="20"/>
    </location>
</feature>
<dbReference type="Gene3D" id="2.160.20.10">
    <property type="entry name" value="Single-stranded right-handed beta-helix, Pectin lyase-like"/>
    <property type="match status" value="1"/>
</dbReference>
<evidence type="ECO:0000256" key="7">
    <source>
        <dbReference type="ARBA" id="ARBA00023180"/>
    </source>
</evidence>
<proteinExistence type="inferred from homology"/>
<feature type="compositionally biased region" description="Low complexity" evidence="11">
    <location>
        <begin position="505"/>
        <end position="522"/>
    </location>
</feature>
<evidence type="ECO:0000256" key="12">
    <source>
        <dbReference type="SAM" id="SignalP"/>
    </source>
</evidence>
<organism evidence="13 14">
    <name type="scientific">Viridothelium virens</name>
    <name type="common">Speckled blister lichen</name>
    <name type="synonym">Trypethelium virens</name>
    <dbReference type="NCBI Taxonomy" id="1048519"/>
    <lineage>
        <taxon>Eukaryota</taxon>
        <taxon>Fungi</taxon>
        <taxon>Dikarya</taxon>
        <taxon>Ascomycota</taxon>
        <taxon>Pezizomycotina</taxon>
        <taxon>Dothideomycetes</taxon>
        <taxon>Dothideomycetes incertae sedis</taxon>
        <taxon>Trypetheliales</taxon>
        <taxon>Trypetheliaceae</taxon>
        <taxon>Viridothelium</taxon>
    </lineage>
</organism>
<dbReference type="Proteomes" id="UP000800092">
    <property type="component" value="Unassembled WGS sequence"/>
</dbReference>
<comment type="similarity">
    <text evidence="2 10">Belongs to the glycosyl hydrolase 28 family.</text>
</comment>
<dbReference type="AlphaFoldDB" id="A0A6A6GVH5"/>
<keyword evidence="5 10" id="KW-0378">Hydrolase</keyword>
<dbReference type="InterPro" id="IPR012334">
    <property type="entry name" value="Pectin_lyas_fold"/>
</dbReference>
<accession>A0A6A6GVH5</accession>
<dbReference type="PANTHER" id="PTHR31736:SF19">
    <property type="entry name" value="PECTIN LYASE SUPERFAMILY PROTEIN-RELATED"/>
    <property type="match status" value="1"/>
</dbReference>
<dbReference type="GO" id="GO:0046576">
    <property type="term" value="F:rhamnogalacturonan alpha-L-rhamnopyranosyl-(1-&gt;4)-alpha-D-galactopyranosyluronide lyase activity"/>
    <property type="evidence" value="ECO:0007669"/>
    <property type="project" value="UniProtKB-ARBA"/>
</dbReference>
<dbReference type="SUPFAM" id="SSF51126">
    <property type="entry name" value="Pectin lyase-like"/>
    <property type="match status" value="1"/>
</dbReference>
<dbReference type="GO" id="GO:0005576">
    <property type="term" value="C:extracellular region"/>
    <property type="evidence" value="ECO:0007669"/>
    <property type="project" value="UniProtKB-SubCell"/>
</dbReference>
<evidence type="ECO:0000313" key="13">
    <source>
        <dbReference type="EMBL" id="KAF2229774.1"/>
    </source>
</evidence>
<name>A0A6A6GVH5_VIRVR</name>
<keyword evidence="3" id="KW-0964">Secreted</keyword>
<evidence type="ECO:0000256" key="1">
    <source>
        <dbReference type="ARBA" id="ARBA00004613"/>
    </source>
</evidence>
<evidence type="ECO:0000256" key="4">
    <source>
        <dbReference type="ARBA" id="ARBA00022729"/>
    </source>
</evidence>
<keyword evidence="4 12" id="KW-0732">Signal</keyword>
<evidence type="ECO:0000313" key="14">
    <source>
        <dbReference type="Proteomes" id="UP000800092"/>
    </source>
</evidence>
<evidence type="ECO:0000256" key="8">
    <source>
        <dbReference type="ARBA" id="ARBA00023295"/>
    </source>
</evidence>
<dbReference type="GO" id="GO:0071555">
    <property type="term" value="P:cell wall organization"/>
    <property type="evidence" value="ECO:0007669"/>
    <property type="project" value="UniProtKB-KW"/>
</dbReference>
<reference evidence="13" key="1">
    <citation type="journal article" date="2020" name="Stud. Mycol.">
        <title>101 Dothideomycetes genomes: a test case for predicting lifestyles and emergence of pathogens.</title>
        <authorList>
            <person name="Haridas S."/>
            <person name="Albert R."/>
            <person name="Binder M."/>
            <person name="Bloem J."/>
            <person name="Labutti K."/>
            <person name="Salamov A."/>
            <person name="Andreopoulos B."/>
            <person name="Baker S."/>
            <person name="Barry K."/>
            <person name="Bills G."/>
            <person name="Bluhm B."/>
            <person name="Cannon C."/>
            <person name="Castanera R."/>
            <person name="Culley D."/>
            <person name="Daum C."/>
            <person name="Ezra D."/>
            <person name="Gonzalez J."/>
            <person name="Henrissat B."/>
            <person name="Kuo A."/>
            <person name="Liang C."/>
            <person name="Lipzen A."/>
            <person name="Lutzoni F."/>
            <person name="Magnuson J."/>
            <person name="Mondo S."/>
            <person name="Nolan M."/>
            <person name="Ohm R."/>
            <person name="Pangilinan J."/>
            <person name="Park H.-J."/>
            <person name="Ramirez L."/>
            <person name="Alfaro M."/>
            <person name="Sun H."/>
            <person name="Tritt A."/>
            <person name="Yoshinaga Y."/>
            <person name="Zwiers L.-H."/>
            <person name="Turgeon B."/>
            <person name="Goodwin S."/>
            <person name="Spatafora J."/>
            <person name="Crous P."/>
            <person name="Grigoriev I."/>
        </authorList>
    </citation>
    <scope>NUCLEOTIDE SEQUENCE</scope>
    <source>
        <strain evidence="13">Tuck. ex Michener</strain>
    </source>
</reference>
<evidence type="ECO:0000256" key="10">
    <source>
        <dbReference type="RuleBase" id="RU361169"/>
    </source>
</evidence>
<dbReference type="OrthoDB" id="2268901at2759"/>
<feature type="compositionally biased region" description="Basic residues" evidence="11">
    <location>
        <begin position="526"/>
        <end position="539"/>
    </location>
</feature>
<dbReference type="InterPro" id="IPR011050">
    <property type="entry name" value="Pectin_lyase_fold/virulence"/>
</dbReference>
<evidence type="ECO:0000256" key="11">
    <source>
        <dbReference type="SAM" id="MobiDB-lite"/>
    </source>
</evidence>
<feature type="region of interest" description="Disordered" evidence="11">
    <location>
        <begin position="505"/>
        <end position="539"/>
    </location>
</feature>
<sequence length="539" mass="55644">MFGKTTFVLSFLSALTAVSAQLSGRVGPLTTVTAKKAVKQCSVLDYGGKADNSTDLSGPLTSAFNACKSGGVVVIPSGNYALANWVTLSGGNAWALQWDGIVYRTGTAGGNMIFIEHTTDFELFSSTSKGAFQGLGYVFHAEGNTSGPRIMRLYEATSFSVHDIALVDSPLFHFTCDTCANGELYNIAVRGGNMGGLDGFDMGGKNLWVHDVEVTNKDECVTVKSPASNYLFENIYCNWSGGSAIGSLGADTAVSNILYRNVYSQNCNQAMMIKSNGGSGTVKNVVFENFISHKNAYSLDIDQYWSDSSATGSGVQLSNITFSNWKGTEANGASRGPVKVICADATPCTDITISDFAMWTESGSKQWYSCESAFGSGFCLRNSNPSSYAVSTTTVSAAPSGYSAPTMPNDLATAFGTNAYIPIPTIPTSFFPGATPISKLSGIATVQGVAQIVASSNAEAVAAATVSSNQAGSTSEAMAVSSASLVTSSSSAPSVSASTLVTSTVADSASSTSAAASASTSEASRKGGRGRKGKGSCKA</sequence>
<dbReference type="Pfam" id="PF00295">
    <property type="entry name" value="Glyco_hydro_28"/>
    <property type="match status" value="1"/>
</dbReference>
<evidence type="ECO:0000256" key="5">
    <source>
        <dbReference type="ARBA" id="ARBA00022801"/>
    </source>
</evidence>
<evidence type="ECO:0000256" key="9">
    <source>
        <dbReference type="ARBA" id="ARBA00023316"/>
    </source>
</evidence>
<dbReference type="EMBL" id="ML991854">
    <property type="protein sequence ID" value="KAF2229774.1"/>
    <property type="molecule type" value="Genomic_DNA"/>
</dbReference>
<keyword evidence="14" id="KW-1185">Reference proteome</keyword>
<gene>
    <name evidence="13" type="ORF">EV356DRAFT_580551</name>
</gene>
<dbReference type="InterPro" id="IPR000743">
    <property type="entry name" value="Glyco_hydro_28"/>
</dbReference>
<keyword evidence="7" id="KW-0325">Glycoprotein</keyword>
<keyword evidence="9" id="KW-0961">Cell wall biogenesis/degradation</keyword>
<evidence type="ECO:0000256" key="2">
    <source>
        <dbReference type="ARBA" id="ARBA00008834"/>
    </source>
</evidence>
<keyword evidence="8 10" id="KW-0326">Glycosidase</keyword>
<evidence type="ECO:0000256" key="3">
    <source>
        <dbReference type="ARBA" id="ARBA00022525"/>
    </source>
</evidence>
<comment type="subcellular location">
    <subcellularLocation>
        <location evidence="1">Secreted</location>
    </subcellularLocation>
</comment>
<dbReference type="GO" id="GO:0005975">
    <property type="term" value="P:carbohydrate metabolic process"/>
    <property type="evidence" value="ECO:0007669"/>
    <property type="project" value="InterPro"/>
</dbReference>
<protein>
    <submittedName>
        <fullName evidence="13">Glycoside hydrolase family 28 protein</fullName>
    </submittedName>
</protein>
<dbReference type="GO" id="GO:0004650">
    <property type="term" value="F:polygalacturonase activity"/>
    <property type="evidence" value="ECO:0007669"/>
    <property type="project" value="InterPro"/>
</dbReference>